<dbReference type="OrthoDB" id="202667at2157"/>
<dbReference type="Gene3D" id="2.160.20.10">
    <property type="entry name" value="Single-stranded right-handed beta-helix, Pectin lyase-like"/>
    <property type="match status" value="1"/>
</dbReference>
<dbReference type="PROSITE" id="PS51318">
    <property type="entry name" value="TAT"/>
    <property type="match status" value="1"/>
</dbReference>
<dbReference type="InterPro" id="IPR006311">
    <property type="entry name" value="TAT_signal"/>
</dbReference>
<feature type="region of interest" description="Disordered" evidence="1">
    <location>
        <begin position="1"/>
        <end position="28"/>
    </location>
</feature>
<evidence type="ECO:0000313" key="2">
    <source>
        <dbReference type="EMBL" id="MWG33843.1"/>
    </source>
</evidence>
<evidence type="ECO:0000256" key="1">
    <source>
        <dbReference type="SAM" id="MobiDB-lite"/>
    </source>
</evidence>
<dbReference type="Proteomes" id="UP000451471">
    <property type="component" value="Unassembled WGS sequence"/>
</dbReference>
<dbReference type="SUPFAM" id="SSF51126">
    <property type="entry name" value="Pectin lyase-like"/>
    <property type="match status" value="1"/>
</dbReference>
<reference evidence="2 3" key="1">
    <citation type="submission" date="2019-12" db="EMBL/GenBank/DDBJ databases">
        <title>Halocatena pleomorpha gen. nov. sp. nov., an extremely halophilic archaeon of family Halobacteriaceae isolated from saltpan soil.</title>
        <authorList>
            <person name="Pal Y."/>
            <person name="Verma A."/>
            <person name="Krishnamurthi S."/>
            <person name="Kumar P."/>
        </authorList>
    </citation>
    <scope>NUCLEOTIDE SEQUENCE [LARGE SCALE GENOMIC DNA]</scope>
    <source>
        <strain evidence="2 3">JCM 16495</strain>
    </source>
</reference>
<accession>A0A6B0GM67</accession>
<gene>
    <name evidence="2" type="ORF">GQS65_04930</name>
</gene>
<sequence length="498" mass="53296">MTRDDRHVARGTERESNDTDDERSPMPVDRRSYLRLAGAAVAGAGLLTAPDVAAAATEYHGFTFSTTVDMVEDAGCDPTGGTDCSTIIEDAAADDTLLVFPEGEYRIANPVVLDGYTTVGVRGEGEATFAWDSGFDRNKSFAVEATDEFYYEGIDWDITAKNCAPGLYFEVDSRAHVEDLEVVGRGDGTANALNPFVRDPDGTAVIRNFVAKQGSDWDETGRVGALVFRESENVPRNVGTIRFEDCHMEEFENNGIYAAASGGPIQVVGGTYRNNNRASLRFSGPESFVEDAVVEADLSTVDPDSNATTTDNPVNLRPIWWQNSFGRNGGEIRDTEVVVAEGTNSAGGVVFRRQSGACTVRDTSIEIRADETPAVLGQRPDRDVFDPPFGITLDDVRITHTGDAGGFTLVETVGFFVNRDGTEITDSCLHATESGMNGLTYRDSTDCSITDTTIDVPGEQVVEEDAPVTTTDVNDDGPCPGGRGGKSGERPGKGPGGN</sequence>
<feature type="region of interest" description="Disordered" evidence="1">
    <location>
        <begin position="457"/>
        <end position="498"/>
    </location>
</feature>
<name>A0A6B0GM67_9EURY</name>
<comment type="caution">
    <text evidence="2">The sequence shown here is derived from an EMBL/GenBank/DDBJ whole genome shotgun (WGS) entry which is preliminary data.</text>
</comment>
<evidence type="ECO:0000313" key="3">
    <source>
        <dbReference type="Proteomes" id="UP000451471"/>
    </source>
</evidence>
<evidence type="ECO:0008006" key="4">
    <source>
        <dbReference type="Google" id="ProtNLM"/>
    </source>
</evidence>
<proteinExistence type="predicted"/>
<dbReference type="InterPro" id="IPR012334">
    <property type="entry name" value="Pectin_lyas_fold"/>
</dbReference>
<dbReference type="InterPro" id="IPR011050">
    <property type="entry name" value="Pectin_lyase_fold/virulence"/>
</dbReference>
<protein>
    <recommendedName>
        <fullName evidence="4">Right-handed parallel beta-helix repeat-containing protein</fullName>
    </recommendedName>
</protein>
<keyword evidence="3" id="KW-1185">Reference proteome</keyword>
<dbReference type="EMBL" id="WSZK01000011">
    <property type="protein sequence ID" value="MWG33843.1"/>
    <property type="molecule type" value="Genomic_DNA"/>
</dbReference>
<dbReference type="AlphaFoldDB" id="A0A6B0GM67"/>
<dbReference type="RefSeq" id="WP_158203564.1">
    <property type="nucleotide sequence ID" value="NZ_WSZK01000011.1"/>
</dbReference>
<organism evidence="2 3">
    <name type="scientific">Halomarina oriensis</name>
    <dbReference type="NCBI Taxonomy" id="671145"/>
    <lineage>
        <taxon>Archaea</taxon>
        <taxon>Methanobacteriati</taxon>
        <taxon>Methanobacteriota</taxon>
        <taxon>Stenosarchaea group</taxon>
        <taxon>Halobacteria</taxon>
        <taxon>Halobacteriales</taxon>
        <taxon>Natronomonadaceae</taxon>
        <taxon>Halomarina</taxon>
    </lineage>
</organism>